<proteinExistence type="predicted"/>
<gene>
    <name evidence="2" type="ORF">ACFQ38_12100</name>
</gene>
<dbReference type="Gene3D" id="2.40.10.390">
    <property type="match status" value="1"/>
</dbReference>
<dbReference type="EMBL" id="JBHTLT010000093">
    <property type="protein sequence ID" value="MFD1205833.1"/>
    <property type="molecule type" value="Genomic_DNA"/>
</dbReference>
<evidence type="ECO:0000313" key="2">
    <source>
        <dbReference type="EMBL" id="MFD1205833.1"/>
    </source>
</evidence>
<dbReference type="Pfam" id="PF17295">
    <property type="entry name" value="DUF5348"/>
    <property type="match status" value="1"/>
</dbReference>
<dbReference type="Proteomes" id="UP001597231">
    <property type="component" value="Unassembled WGS sequence"/>
</dbReference>
<evidence type="ECO:0000313" key="3">
    <source>
        <dbReference type="Proteomes" id="UP001597231"/>
    </source>
</evidence>
<dbReference type="InterPro" id="IPR035255">
    <property type="entry name" value="DUF5348"/>
</dbReference>
<protein>
    <submittedName>
        <fullName evidence="2">DUF5348 domain-containing protein</fullName>
    </submittedName>
</protein>
<name>A0ABW3U2K1_9BACL</name>
<evidence type="ECO:0000259" key="1">
    <source>
        <dbReference type="Pfam" id="PF17295"/>
    </source>
</evidence>
<organism evidence="2 3">
    <name type="scientific">Sporosarcina contaminans</name>
    <dbReference type="NCBI Taxonomy" id="633403"/>
    <lineage>
        <taxon>Bacteria</taxon>
        <taxon>Bacillati</taxon>
        <taxon>Bacillota</taxon>
        <taxon>Bacilli</taxon>
        <taxon>Bacillales</taxon>
        <taxon>Caryophanaceae</taxon>
        <taxon>Sporosarcina</taxon>
    </lineage>
</organism>
<comment type="caution">
    <text evidence="2">The sequence shown here is derived from an EMBL/GenBank/DDBJ whole genome shotgun (WGS) entry which is preliminary data.</text>
</comment>
<sequence>MKSYTEMIYDDIQDRWVIHLNGRTFGLHCGECFKLNIGSMMIPCRIEIDSHWYIMIGEARLNLRPQDIYRVVI</sequence>
<keyword evidence="3" id="KW-1185">Reference proteome</keyword>
<reference evidence="3" key="1">
    <citation type="journal article" date="2019" name="Int. J. Syst. Evol. Microbiol.">
        <title>The Global Catalogue of Microorganisms (GCM) 10K type strain sequencing project: providing services to taxonomists for standard genome sequencing and annotation.</title>
        <authorList>
            <consortium name="The Broad Institute Genomics Platform"/>
            <consortium name="The Broad Institute Genome Sequencing Center for Infectious Disease"/>
            <person name="Wu L."/>
            <person name="Ma J."/>
        </authorList>
    </citation>
    <scope>NUCLEOTIDE SEQUENCE [LARGE SCALE GENOMIC DNA]</scope>
    <source>
        <strain evidence="3">CCUG 53915</strain>
    </source>
</reference>
<accession>A0ABW3U2K1</accession>
<dbReference type="RefSeq" id="WP_381481141.1">
    <property type="nucleotide sequence ID" value="NZ_JBHTLT010000093.1"/>
</dbReference>
<feature type="domain" description="DUF5348" evidence="1">
    <location>
        <begin position="6"/>
        <end position="73"/>
    </location>
</feature>